<dbReference type="PANTHER" id="PTHR31131">
    <property type="entry name" value="CHROMOSOME 1, WHOLE GENOME SHOTGUN SEQUENCE"/>
    <property type="match status" value="1"/>
</dbReference>
<dbReference type="Proteomes" id="UP000248706">
    <property type="component" value="Unassembled WGS sequence"/>
</dbReference>
<comment type="caution">
    <text evidence="3">The sequence shown here is derived from an EMBL/GenBank/DDBJ whole genome shotgun (WGS) entry which is preliminary data.</text>
</comment>
<dbReference type="AlphaFoldDB" id="A0A328VEB3"/>
<feature type="domain" description="A9CJY8-like N-terminal" evidence="2">
    <location>
        <begin position="11"/>
        <end position="56"/>
    </location>
</feature>
<name>A0A328VEB3_9CHLR</name>
<sequence length="129" mass="14427">MRKLTLSILPGQYAVCRLDPNGPIPHWALIGDEFISLTRTPYELSVVCCEDNVPQEGYQVERGWKCLRVDGPFDFSVAGVHVSLAIPLAEANISVLAIATYETDHILVKAEDLERARQVLERAGHHFRT</sequence>
<dbReference type="InterPro" id="IPR016540">
    <property type="entry name" value="UCP008459"/>
</dbReference>
<protein>
    <submittedName>
        <fullName evidence="3">Uncharacterized protein</fullName>
    </submittedName>
</protein>
<evidence type="ECO:0000259" key="1">
    <source>
        <dbReference type="Pfam" id="PF13840"/>
    </source>
</evidence>
<dbReference type="InterPro" id="IPR027795">
    <property type="entry name" value="CASTOR_ACT_dom"/>
</dbReference>
<dbReference type="PIRSF" id="PIRSF008459">
    <property type="entry name" value="UCP008459"/>
    <property type="match status" value="1"/>
</dbReference>
<dbReference type="RefSeq" id="WP_112429406.1">
    <property type="nucleotide sequence ID" value="NZ_MCIF01000002.1"/>
</dbReference>
<dbReference type="Pfam" id="PF13840">
    <property type="entry name" value="ACT_7"/>
    <property type="match status" value="1"/>
</dbReference>
<feature type="domain" description="CASTOR ACT" evidence="1">
    <location>
        <begin position="60"/>
        <end position="121"/>
    </location>
</feature>
<accession>A0A328VEB3</accession>
<dbReference type="InterPro" id="IPR045865">
    <property type="entry name" value="ACT-like_dom_sf"/>
</dbReference>
<organism evidence="3 4">
    <name type="scientific">Thermogemmatispora tikiterensis</name>
    <dbReference type="NCBI Taxonomy" id="1825093"/>
    <lineage>
        <taxon>Bacteria</taxon>
        <taxon>Bacillati</taxon>
        <taxon>Chloroflexota</taxon>
        <taxon>Ktedonobacteria</taxon>
        <taxon>Thermogemmatisporales</taxon>
        <taxon>Thermogemmatisporaceae</taxon>
        <taxon>Thermogemmatispora</taxon>
    </lineage>
</organism>
<dbReference type="InterPro" id="IPR051719">
    <property type="entry name" value="CASTOR_mTORC1"/>
</dbReference>
<dbReference type="InterPro" id="IPR049447">
    <property type="entry name" value="A9CJY8-like_N"/>
</dbReference>
<dbReference type="EMBL" id="MCIF01000002">
    <property type="protein sequence ID" value="RAQ96108.1"/>
    <property type="molecule type" value="Genomic_DNA"/>
</dbReference>
<dbReference type="Pfam" id="PF21631">
    <property type="entry name" value="A9CJY8-like_N"/>
    <property type="match status" value="1"/>
</dbReference>
<dbReference type="SUPFAM" id="SSF55021">
    <property type="entry name" value="ACT-like"/>
    <property type="match status" value="2"/>
</dbReference>
<reference evidence="3 4" key="1">
    <citation type="submission" date="2016-08" db="EMBL/GenBank/DDBJ databases">
        <title>Analysis of Carbohydrate Active Enzymes in Thermogemmatispora T81 Reveals Carbohydrate Degradation Ability.</title>
        <authorList>
            <person name="Tomazini A."/>
            <person name="Lal S."/>
            <person name="Stott M."/>
            <person name="Henrissat B."/>
            <person name="Polikarpov I."/>
            <person name="Sparling R."/>
            <person name="Levin D.B."/>
        </authorList>
    </citation>
    <scope>NUCLEOTIDE SEQUENCE [LARGE SCALE GENOMIC DNA]</scope>
    <source>
        <strain evidence="3 4">T81</strain>
    </source>
</reference>
<dbReference type="Gene3D" id="3.30.2130.10">
    <property type="entry name" value="VC0802-like"/>
    <property type="match status" value="1"/>
</dbReference>
<evidence type="ECO:0000313" key="3">
    <source>
        <dbReference type="EMBL" id="RAQ96108.1"/>
    </source>
</evidence>
<proteinExistence type="predicted"/>
<evidence type="ECO:0000259" key="2">
    <source>
        <dbReference type="Pfam" id="PF21631"/>
    </source>
</evidence>
<dbReference type="CDD" id="cd04868">
    <property type="entry name" value="ACT_AK-like"/>
    <property type="match status" value="1"/>
</dbReference>
<dbReference type="OrthoDB" id="5615858at2"/>
<keyword evidence="4" id="KW-1185">Reference proteome</keyword>
<gene>
    <name evidence="3" type="ORF">A4R35_11235</name>
</gene>
<evidence type="ECO:0000313" key="4">
    <source>
        <dbReference type="Proteomes" id="UP000248706"/>
    </source>
</evidence>
<dbReference type="PANTHER" id="PTHR31131:SF6">
    <property type="entry name" value="CASTOR ACT DOMAIN-CONTAINING PROTEIN"/>
    <property type="match status" value="1"/>
</dbReference>